<keyword evidence="2" id="KW-1185">Reference proteome</keyword>
<accession>A0ABQ5JIS6</accession>
<dbReference type="Proteomes" id="UP001055149">
    <property type="component" value="Unassembled WGS sequence"/>
</dbReference>
<evidence type="ECO:0000313" key="1">
    <source>
        <dbReference type="EMBL" id="GKS82026.1"/>
    </source>
</evidence>
<dbReference type="EMBL" id="BQXH01000017">
    <property type="protein sequence ID" value="GKS82026.1"/>
    <property type="molecule type" value="Genomic_DNA"/>
</dbReference>
<protein>
    <submittedName>
        <fullName evidence="1">Uncharacterized protein</fullName>
    </submittedName>
</protein>
<evidence type="ECO:0000313" key="2">
    <source>
        <dbReference type="Proteomes" id="UP001055149"/>
    </source>
</evidence>
<sequence length="62" mass="7219">MAPIGRKTSTIFPLPFVKEEFIIFMLHLQQKGLVIASNHFLRLTGQRLTSFARESLLCWKEK</sequence>
<organism evidence="1 2">
    <name type="scientific">Ligilactobacillus pabuli</name>
    <dbReference type="NCBI Taxonomy" id="2886039"/>
    <lineage>
        <taxon>Bacteria</taxon>
        <taxon>Bacillati</taxon>
        <taxon>Bacillota</taxon>
        <taxon>Bacilli</taxon>
        <taxon>Lactobacillales</taxon>
        <taxon>Lactobacillaceae</taxon>
        <taxon>Ligilactobacillus</taxon>
    </lineage>
</organism>
<gene>
    <name evidence="1" type="ORF">LPAF129_17120</name>
</gene>
<comment type="caution">
    <text evidence="1">The sequence shown here is derived from an EMBL/GenBank/DDBJ whole genome shotgun (WGS) entry which is preliminary data.</text>
</comment>
<name>A0ABQ5JIS6_9LACO</name>
<proteinExistence type="predicted"/>
<reference evidence="1" key="1">
    <citation type="journal article" date="2022" name="Int. J. Syst. Evol. Microbiol.">
        <title>A novel species of lactic acid bacteria, Ligilactobacillus pabuli sp. nov., isolated from alfalfa silage.</title>
        <authorList>
            <person name="Tohno M."/>
            <person name="Tanizawa Y."/>
            <person name="Sawada H."/>
            <person name="Sakamoto M."/>
            <person name="Ohkuma M."/>
            <person name="Kobayashi H."/>
        </authorList>
    </citation>
    <scope>NUCLEOTIDE SEQUENCE</scope>
    <source>
        <strain evidence="1">AF129</strain>
    </source>
</reference>